<dbReference type="PROSITE" id="PS00143">
    <property type="entry name" value="INSULINASE"/>
    <property type="match status" value="1"/>
</dbReference>
<dbReference type="EMBL" id="WVHS01000001">
    <property type="protein sequence ID" value="MXV14640.1"/>
    <property type="molecule type" value="Genomic_DNA"/>
</dbReference>
<gene>
    <name evidence="12" type="ORF">GS398_04970</name>
</gene>
<feature type="domain" description="Peptidase M16 N-terminal" evidence="10">
    <location>
        <begin position="57"/>
        <end position="174"/>
    </location>
</feature>
<dbReference type="InterPro" id="IPR011249">
    <property type="entry name" value="Metalloenz_LuxS/M16"/>
</dbReference>
<dbReference type="RefSeq" id="WP_160905599.1">
    <property type="nucleotide sequence ID" value="NZ_WVHS01000001.1"/>
</dbReference>
<organism evidence="12 13">
    <name type="scientific">Hufsiella ginkgonis</name>
    <dbReference type="NCBI Taxonomy" id="2695274"/>
    <lineage>
        <taxon>Bacteria</taxon>
        <taxon>Pseudomonadati</taxon>
        <taxon>Bacteroidota</taxon>
        <taxon>Sphingobacteriia</taxon>
        <taxon>Sphingobacteriales</taxon>
        <taxon>Sphingobacteriaceae</taxon>
        <taxon>Hufsiella</taxon>
    </lineage>
</organism>
<feature type="domain" description="Peptidase M16 C-terminal" evidence="11">
    <location>
        <begin position="213"/>
        <end position="393"/>
    </location>
</feature>
<dbReference type="SUPFAM" id="SSF63411">
    <property type="entry name" value="LuxS/MPP-like metallohydrolase"/>
    <property type="match status" value="4"/>
</dbReference>
<evidence type="ECO:0000256" key="2">
    <source>
        <dbReference type="ARBA" id="ARBA00007261"/>
    </source>
</evidence>
<dbReference type="Proteomes" id="UP000451233">
    <property type="component" value="Unassembled WGS sequence"/>
</dbReference>
<evidence type="ECO:0000256" key="4">
    <source>
        <dbReference type="ARBA" id="ARBA00022723"/>
    </source>
</evidence>
<comment type="cofactor">
    <cofactor evidence="1">
        <name>Zn(2+)</name>
        <dbReference type="ChEBI" id="CHEBI:29105"/>
    </cofactor>
</comment>
<keyword evidence="3" id="KW-0645">Protease</keyword>
<evidence type="ECO:0000256" key="1">
    <source>
        <dbReference type="ARBA" id="ARBA00001947"/>
    </source>
</evidence>
<evidence type="ECO:0000259" key="11">
    <source>
        <dbReference type="Pfam" id="PF05193"/>
    </source>
</evidence>
<dbReference type="InterPro" id="IPR001431">
    <property type="entry name" value="Pept_M16_Zn_BS"/>
</dbReference>
<accession>A0A7K1XUK2</accession>
<dbReference type="PANTHER" id="PTHR43690:SF34">
    <property type="entry name" value="ZINC PROTEASE PQQL-LIKE"/>
    <property type="match status" value="1"/>
</dbReference>
<evidence type="ECO:0000256" key="7">
    <source>
        <dbReference type="ARBA" id="ARBA00023049"/>
    </source>
</evidence>
<dbReference type="Pfam" id="PF00675">
    <property type="entry name" value="Peptidase_M16"/>
    <property type="match status" value="1"/>
</dbReference>
<evidence type="ECO:0000256" key="6">
    <source>
        <dbReference type="ARBA" id="ARBA00022833"/>
    </source>
</evidence>
<dbReference type="InterPro" id="IPR007863">
    <property type="entry name" value="Peptidase_M16_C"/>
</dbReference>
<evidence type="ECO:0000313" key="13">
    <source>
        <dbReference type="Proteomes" id="UP000451233"/>
    </source>
</evidence>
<keyword evidence="5" id="KW-0378">Hydrolase</keyword>
<dbReference type="PANTHER" id="PTHR43690">
    <property type="entry name" value="NARDILYSIN"/>
    <property type="match status" value="1"/>
</dbReference>
<feature type="signal peptide" evidence="9">
    <location>
        <begin position="1"/>
        <end position="22"/>
    </location>
</feature>
<evidence type="ECO:0000256" key="5">
    <source>
        <dbReference type="ARBA" id="ARBA00022801"/>
    </source>
</evidence>
<evidence type="ECO:0000259" key="10">
    <source>
        <dbReference type="Pfam" id="PF00675"/>
    </source>
</evidence>
<dbReference type="Gene3D" id="3.30.830.10">
    <property type="entry name" value="Metalloenzyme, LuxS/M16 peptidase-like"/>
    <property type="match status" value="4"/>
</dbReference>
<dbReference type="InterPro" id="IPR011765">
    <property type="entry name" value="Pept_M16_N"/>
</dbReference>
<evidence type="ECO:0000256" key="9">
    <source>
        <dbReference type="SAM" id="SignalP"/>
    </source>
</evidence>
<name>A0A7K1XUK2_9SPHI</name>
<dbReference type="Pfam" id="PF05193">
    <property type="entry name" value="Peptidase_M16_C"/>
    <property type="match status" value="2"/>
</dbReference>
<comment type="similarity">
    <text evidence="2 8">Belongs to the peptidase M16 family.</text>
</comment>
<evidence type="ECO:0000256" key="8">
    <source>
        <dbReference type="RuleBase" id="RU004447"/>
    </source>
</evidence>
<dbReference type="InterPro" id="IPR050626">
    <property type="entry name" value="Peptidase_M16"/>
</dbReference>
<dbReference type="GO" id="GO:0006508">
    <property type="term" value="P:proteolysis"/>
    <property type="evidence" value="ECO:0007669"/>
    <property type="project" value="UniProtKB-KW"/>
</dbReference>
<evidence type="ECO:0000256" key="3">
    <source>
        <dbReference type="ARBA" id="ARBA00022670"/>
    </source>
</evidence>
<keyword evidence="6" id="KW-0862">Zinc</keyword>
<protein>
    <submittedName>
        <fullName evidence="12">Insulinase family protein</fullName>
    </submittedName>
</protein>
<feature type="chain" id="PRO_5029851983" evidence="9">
    <location>
        <begin position="23"/>
        <end position="939"/>
    </location>
</feature>
<dbReference type="GO" id="GO:0046872">
    <property type="term" value="F:metal ion binding"/>
    <property type="evidence" value="ECO:0007669"/>
    <property type="project" value="UniProtKB-KW"/>
</dbReference>
<sequence>MKSKFLTLILLAAAAGYQLANAQVAPSKTAATQALPLDAAVRTGKLANGFTYYIRKNVEPKNRVQLYLANKVGSILETDEQQGLAHFMEHMSFNGTTHYPKNALVDYLQKSGVRFGADLNAYTGFDETVYQLPLPTDDAAILKNGFQIMRDWAQEALLDPSEINKERGVVLEEKRLGKGADERMQNKYLPMLFNNSRYANRLPIGTEEVLKTFKPETIRKFYKDWYRPNLQALIVVGDIDVNQVEQLIKTRFSDLKNPAAPKPRTKYTIPLTGKNQFITVTDPEMPSTVMQIIVKHPGRDIKTTADLRNSIVRSLYNQMIGARFSELGKQANPPYIQGGNNISGFLAGLDAASSFIVARPGELEKGFKAVLTETERVKKFGFTESELERAKSSYMTNLESAYKERGKTSSENYVQEYLQLFLNGDASPGIEYEYNFNQKNVKGITLAEVNDIAKKYLVDVNRDVIIMGPEKDAATLPSEARVNDWIKSVQQENIVAYKDEVNTKPLLPVKPTAGKITGEKKIAELGITELTLSNGVKVVLKPTDYKNDEIQFTSFSPGGSSLYSDADYQSAASAASLIGRSGAGDYSSVQLTKYLTGKQAFVVPYISERFEGINGFAAPRDLETALQLLYLYFTAPRKDPEIFQGTISRSKASLANRGSDPNSVFSDTIAAVMGNYNVRRTGPSLEKISQVNLDRAYDIYKERFADAGDFTFTFVGSFEVEALKPLLERYLGALPSAGRKEEARDLGIIPPKGRVTKTVNKGKEPKASVRMVIGGDYVYSEENNNQVDALEEILQITLIQRLREEESGVYSPGVSAAYSKNPRSRYNFTITFGCAPENVDKLVAATFDELNKIRQNGPKQADLDKFLAEEQRTTETQLKQNDFWLSYISGKYQNNENPKEVLSYLDDLKKITIQGLKEAANKYWGGENYIRFQLLPETK</sequence>
<dbReference type="AlphaFoldDB" id="A0A7K1XUK2"/>
<keyword evidence="9" id="KW-0732">Signal</keyword>
<feature type="domain" description="Peptidase M16 C-terminal" evidence="11">
    <location>
        <begin position="691"/>
        <end position="865"/>
    </location>
</feature>
<proteinExistence type="inferred from homology"/>
<dbReference type="GO" id="GO:0004222">
    <property type="term" value="F:metalloendopeptidase activity"/>
    <property type="evidence" value="ECO:0007669"/>
    <property type="project" value="InterPro"/>
</dbReference>
<keyword evidence="4" id="KW-0479">Metal-binding</keyword>
<evidence type="ECO:0000313" key="12">
    <source>
        <dbReference type="EMBL" id="MXV14640.1"/>
    </source>
</evidence>
<reference evidence="12 13" key="1">
    <citation type="submission" date="2019-11" db="EMBL/GenBank/DDBJ databases">
        <title>Pedobacter sp. HMF7056 Genome sequencing and assembly.</title>
        <authorList>
            <person name="Kang H."/>
            <person name="Kim H."/>
            <person name="Joh K."/>
        </authorList>
    </citation>
    <scope>NUCLEOTIDE SEQUENCE [LARGE SCALE GENOMIC DNA]</scope>
    <source>
        <strain evidence="12 13">HMF7056</strain>
    </source>
</reference>
<comment type="caution">
    <text evidence="12">The sequence shown here is derived from an EMBL/GenBank/DDBJ whole genome shotgun (WGS) entry which is preliminary data.</text>
</comment>
<keyword evidence="13" id="KW-1185">Reference proteome</keyword>
<keyword evidence="7" id="KW-0482">Metalloprotease</keyword>